<dbReference type="AlphaFoldDB" id="A0AAV4WY97"/>
<feature type="coiled-coil region" evidence="1">
    <location>
        <begin position="85"/>
        <end position="112"/>
    </location>
</feature>
<dbReference type="EMBL" id="BPLR01016839">
    <property type="protein sequence ID" value="GIY86745.1"/>
    <property type="molecule type" value="Genomic_DNA"/>
</dbReference>
<organism evidence="2 3">
    <name type="scientific">Caerostris extrusa</name>
    <name type="common">Bark spider</name>
    <name type="synonym">Caerostris bankana</name>
    <dbReference type="NCBI Taxonomy" id="172846"/>
    <lineage>
        <taxon>Eukaryota</taxon>
        <taxon>Metazoa</taxon>
        <taxon>Ecdysozoa</taxon>
        <taxon>Arthropoda</taxon>
        <taxon>Chelicerata</taxon>
        <taxon>Arachnida</taxon>
        <taxon>Araneae</taxon>
        <taxon>Araneomorphae</taxon>
        <taxon>Entelegynae</taxon>
        <taxon>Araneoidea</taxon>
        <taxon>Araneidae</taxon>
        <taxon>Caerostris</taxon>
    </lineage>
</organism>
<reference evidence="2 3" key="1">
    <citation type="submission" date="2021-06" db="EMBL/GenBank/DDBJ databases">
        <title>Caerostris extrusa draft genome.</title>
        <authorList>
            <person name="Kono N."/>
            <person name="Arakawa K."/>
        </authorList>
    </citation>
    <scope>NUCLEOTIDE SEQUENCE [LARGE SCALE GENOMIC DNA]</scope>
</reference>
<dbReference type="PANTHER" id="PTHR47219">
    <property type="entry name" value="RAB GTPASE-ACTIVATING PROTEIN 1-LIKE"/>
    <property type="match status" value="1"/>
</dbReference>
<keyword evidence="1" id="KW-0175">Coiled coil</keyword>
<feature type="coiled-coil region" evidence="1">
    <location>
        <begin position="157"/>
        <end position="191"/>
    </location>
</feature>
<comment type="caution">
    <text evidence="2">The sequence shown here is derived from an EMBL/GenBank/DDBJ whole genome shotgun (WGS) entry which is preliminary data.</text>
</comment>
<evidence type="ECO:0000313" key="3">
    <source>
        <dbReference type="Proteomes" id="UP001054945"/>
    </source>
</evidence>
<sequence length="287" mass="33131">MEVVFKVSLVILGNYKDHLLKCDSFESTMHFLKVALPSIDVLQMQIIFNQVFDLDISRQLHAYEVEYHVLLEEMVHSPKTDNEELENLRNANKKLKAQNMELMEQLQNVNRTNLIAGQGEIISINNAFRYPKSENQMGQNNGDRVGLQRESGFYSKIHNLESSNASLKSTIQRLEERISFVEDEKEGLLHTMCFMKKRLEKLEVARFEEKSSENEDEEHPPPFGVVYAMAGSEKEEDEQFKAFIRQYCQEKVTKGVKEPKMSDGIRIEEDIAEESTVVNNAADFTDL</sequence>
<dbReference type="Proteomes" id="UP001054945">
    <property type="component" value="Unassembled WGS sequence"/>
</dbReference>
<proteinExistence type="predicted"/>
<evidence type="ECO:0000256" key="1">
    <source>
        <dbReference type="SAM" id="Coils"/>
    </source>
</evidence>
<name>A0AAV4WY97_CAEEX</name>
<dbReference type="InterPro" id="IPR035969">
    <property type="entry name" value="Rab-GAP_TBC_sf"/>
</dbReference>
<dbReference type="Gene3D" id="1.10.472.80">
    <property type="entry name" value="Ypt/Rab-GAP domain of gyp1p, domain 3"/>
    <property type="match status" value="1"/>
</dbReference>
<gene>
    <name evidence="2" type="primary">Tbc1d4</name>
    <name evidence="2" type="ORF">CEXT_187461</name>
</gene>
<evidence type="ECO:0000313" key="2">
    <source>
        <dbReference type="EMBL" id="GIY86745.1"/>
    </source>
</evidence>
<keyword evidence="3" id="KW-1185">Reference proteome</keyword>
<dbReference type="PANTHER" id="PTHR47219:SF16">
    <property type="entry name" value="GTPASE ACTIVATING PROTEIN"/>
    <property type="match status" value="1"/>
</dbReference>
<accession>A0AAV4WY97</accession>
<protein>
    <submittedName>
        <fullName evidence="2">TBC1 domain family member 4</fullName>
    </submittedName>
</protein>
<dbReference type="SUPFAM" id="SSF47923">
    <property type="entry name" value="Ypt/Rab-GAP domain of gyp1p"/>
    <property type="match status" value="1"/>
</dbReference>
<dbReference type="InterPro" id="IPR050302">
    <property type="entry name" value="Rab_GAP_TBC_domain"/>
</dbReference>